<dbReference type="PANTHER" id="PTHR46268:SF6">
    <property type="entry name" value="UNIVERSAL STRESS PROTEIN UP12"/>
    <property type="match status" value="1"/>
</dbReference>
<dbReference type="SUPFAM" id="SSF52402">
    <property type="entry name" value="Adenine nucleotide alpha hydrolases-like"/>
    <property type="match status" value="2"/>
</dbReference>
<organism evidence="3 4">
    <name type="scientific">Pontibacter ummariensis</name>
    <dbReference type="NCBI Taxonomy" id="1610492"/>
    <lineage>
        <taxon>Bacteria</taxon>
        <taxon>Pseudomonadati</taxon>
        <taxon>Bacteroidota</taxon>
        <taxon>Cytophagia</taxon>
        <taxon>Cytophagales</taxon>
        <taxon>Hymenobacteraceae</taxon>
        <taxon>Pontibacter</taxon>
    </lineage>
</organism>
<dbReference type="Pfam" id="PF00582">
    <property type="entry name" value="Usp"/>
    <property type="match status" value="1"/>
</dbReference>
<evidence type="ECO:0000256" key="1">
    <source>
        <dbReference type="ARBA" id="ARBA00008791"/>
    </source>
</evidence>
<gene>
    <name evidence="3" type="ORF">SAMN06296052_12454</name>
</gene>
<dbReference type="Proteomes" id="UP000198432">
    <property type="component" value="Unassembled WGS sequence"/>
</dbReference>
<name>A0A239JY92_9BACT</name>
<dbReference type="Gene3D" id="3.40.50.12370">
    <property type="match status" value="1"/>
</dbReference>
<evidence type="ECO:0000313" key="4">
    <source>
        <dbReference type="Proteomes" id="UP000198432"/>
    </source>
</evidence>
<comment type="similarity">
    <text evidence="1">Belongs to the universal stress protein A family.</text>
</comment>
<proteinExistence type="inferred from homology"/>
<dbReference type="AlphaFoldDB" id="A0A239JY92"/>
<dbReference type="PANTHER" id="PTHR46268">
    <property type="entry name" value="STRESS RESPONSE PROTEIN NHAX"/>
    <property type="match status" value="1"/>
</dbReference>
<dbReference type="InterPro" id="IPR006015">
    <property type="entry name" value="Universal_stress_UspA"/>
</dbReference>
<evidence type="ECO:0000259" key="2">
    <source>
        <dbReference type="Pfam" id="PF00582"/>
    </source>
</evidence>
<dbReference type="InterPro" id="IPR006016">
    <property type="entry name" value="UspA"/>
</dbReference>
<dbReference type="CDD" id="cd00293">
    <property type="entry name" value="USP-like"/>
    <property type="match status" value="1"/>
</dbReference>
<dbReference type="RefSeq" id="WP_089321115.1">
    <property type="nucleotide sequence ID" value="NZ_FZOQ01000024.1"/>
</dbReference>
<dbReference type="OrthoDB" id="1522603at2"/>
<dbReference type="PRINTS" id="PR01438">
    <property type="entry name" value="UNVRSLSTRESS"/>
</dbReference>
<accession>A0A239JY92</accession>
<evidence type="ECO:0000313" key="3">
    <source>
        <dbReference type="EMBL" id="SNT10735.1"/>
    </source>
</evidence>
<reference evidence="4" key="1">
    <citation type="submission" date="2017-06" db="EMBL/GenBank/DDBJ databases">
        <authorList>
            <person name="Varghese N."/>
            <person name="Submissions S."/>
        </authorList>
    </citation>
    <scope>NUCLEOTIDE SEQUENCE [LARGE SCALE GENOMIC DNA]</scope>
    <source>
        <strain evidence="4">NKM1</strain>
    </source>
</reference>
<sequence length="292" mass="32113">MKTLLVPTDFSDNATNAIRYAVALANITSCRLVLVHVMAIQVMTTAESTAYTSYDPRVQRYHTDKLKAIAHQLQLENAFKFEVGYVCQYGSFHDVLNELASNMQADLVVMGARGTTNFLDRAFGTTAATYIKEAVCPVLAVPAAASLSELKTIAFAADFSDKNDIFLQQLFQLAESLGAKVCLVQIITKPQVPTVAGNLVPQDIASRFTDRNFSVAQEKAHSVAAGIKHFVSENKIDILALAIHEKSFLQDLFHRSISKRLALGAHFPLLGLPEKPYWLQDLQQHESEAVTG</sequence>
<dbReference type="EMBL" id="FZOQ01000024">
    <property type="protein sequence ID" value="SNT10735.1"/>
    <property type="molecule type" value="Genomic_DNA"/>
</dbReference>
<keyword evidence="4" id="KW-1185">Reference proteome</keyword>
<feature type="domain" description="UspA" evidence="2">
    <location>
        <begin position="1"/>
        <end position="142"/>
    </location>
</feature>
<protein>
    <submittedName>
        <fullName evidence="3">Nucleotide-binding universal stress protein, UspA family</fullName>
    </submittedName>
</protein>